<organism evidence="1 2">
    <name type="scientific">Nephila pilipes</name>
    <name type="common">Giant wood spider</name>
    <name type="synonym">Nephila maculata</name>
    <dbReference type="NCBI Taxonomy" id="299642"/>
    <lineage>
        <taxon>Eukaryota</taxon>
        <taxon>Metazoa</taxon>
        <taxon>Ecdysozoa</taxon>
        <taxon>Arthropoda</taxon>
        <taxon>Chelicerata</taxon>
        <taxon>Arachnida</taxon>
        <taxon>Araneae</taxon>
        <taxon>Araneomorphae</taxon>
        <taxon>Entelegynae</taxon>
        <taxon>Araneoidea</taxon>
        <taxon>Nephilidae</taxon>
        <taxon>Nephila</taxon>
    </lineage>
</organism>
<name>A0A8X6TUD4_NEPPI</name>
<comment type="caution">
    <text evidence="1">The sequence shown here is derived from an EMBL/GenBank/DDBJ whole genome shotgun (WGS) entry which is preliminary data.</text>
</comment>
<dbReference type="EMBL" id="BMAW01015652">
    <property type="protein sequence ID" value="GFT44952.1"/>
    <property type="molecule type" value="Genomic_DNA"/>
</dbReference>
<evidence type="ECO:0000313" key="1">
    <source>
        <dbReference type="EMBL" id="GFT44952.1"/>
    </source>
</evidence>
<dbReference type="AlphaFoldDB" id="A0A8X6TUD4"/>
<proteinExistence type="predicted"/>
<keyword evidence="2" id="KW-1185">Reference proteome</keyword>
<accession>A0A8X6TUD4</accession>
<protein>
    <submittedName>
        <fullName evidence="1">Uncharacterized protein</fullName>
    </submittedName>
</protein>
<evidence type="ECO:0000313" key="2">
    <source>
        <dbReference type="Proteomes" id="UP000887013"/>
    </source>
</evidence>
<gene>
    <name evidence="1" type="ORF">NPIL_415811</name>
</gene>
<reference evidence="1" key="1">
    <citation type="submission" date="2020-08" db="EMBL/GenBank/DDBJ databases">
        <title>Multicomponent nature underlies the extraordinary mechanical properties of spider dragline silk.</title>
        <authorList>
            <person name="Kono N."/>
            <person name="Nakamura H."/>
            <person name="Mori M."/>
            <person name="Yoshida Y."/>
            <person name="Ohtoshi R."/>
            <person name="Malay A.D."/>
            <person name="Moran D.A.P."/>
            <person name="Tomita M."/>
            <person name="Numata K."/>
            <person name="Arakawa K."/>
        </authorList>
    </citation>
    <scope>NUCLEOTIDE SEQUENCE</scope>
</reference>
<dbReference type="Proteomes" id="UP000887013">
    <property type="component" value="Unassembled WGS sequence"/>
</dbReference>
<sequence>MSRHLLAYSLVAGTRHALSLDKSPGTDEEMICFLNNPLVTFVDRFGLNSIVRIDVGWQEVLDGEALISLVLPVVQITGFLLLKVEAANVARAPSCSQVLINGYFFGCQLY</sequence>